<dbReference type="OrthoDB" id="5068219at2"/>
<dbReference type="EMBL" id="VRSV01000001">
    <property type="protein sequence ID" value="TXK12854.1"/>
    <property type="molecule type" value="Genomic_DNA"/>
</dbReference>
<comment type="caution">
    <text evidence="3">The sequence shown here is derived from an EMBL/GenBank/DDBJ whole genome shotgun (WGS) entry which is preliminary data.</text>
</comment>
<feature type="region of interest" description="Disordered" evidence="1">
    <location>
        <begin position="113"/>
        <end position="133"/>
    </location>
</feature>
<organism evidence="3 4">
    <name type="scientific">Microbacterium hatanonis</name>
    <dbReference type="NCBI Taxonomy" id="404366"/>
    <lineage>
        <taxon>Bacteria</taxon>
        <taxon>Bacillati</taxon>
        <taxon>Actinomycetota</taxon>
        <taxon>Actinomycetes</taxon>
        <taxon>Micrococcales</taxon>
        <taxon>Microbacteriaceae</taxon>
        <taxon>Microbacterium</taxon>
    </lineage>
</organism>
<dbReference type="RefSeq" id="WP_147893560.1">
    <property type="nucleotide sequence ID" value="NZ_BAAANR010000001.1"/>
</dbReference>
<sequence length="133" mass="13350">MRRTGMLLAMTACVAVVSGCGAMPKACTEIGYVNTLTLEVAGAGAAAVDDLEWCVTGECAADALTEARGLGGGRWEVQTFAQTPHALTVVAVDASGAEIARVDVAVSWTGTDAPNGPGCDNASEAPTVTVPLP</sequence>
<gene>
    <name evidence="3" type="ORF">FVP77_05225</name>
</gene>
<feature type="chain" id="PRO_5022781345" evidence="2">
    <location>
        <begin position="23"/>
        <end position="133"/>
    </location>
</feature>
<evidence type="ECO:0000313" key="3">
    <source>
        <dbReference type="EMBL" id="TXK12854.1"/>
    </source>
</evidence>
<protein>
    <submittedName>
        <fullName evidence="3">Uncharacterized protein</fullName>
    </submittedName>
</protein>
<accession>A0A5C8I474</accession>
<dbReference type="AlphaFoldDB" id="A0A5C8I474"/>
<evidence type="ECO:0000313" key="4">
    <source>
        <dbReference type="Proteomes" id="UP000321034"/>
    </source>
</evidence>
<evidence type="ECO:0000256" key="2">
    <source>
        <dbReference type="SAM" id="SignalP"/>
    </source>
</evidence>
<dbReference type="Proteomes" id="UP000321034">
    <property type="component" value="Unassembled WGS sequence"/>
</dbReference>
<feature type="signal peptide" evidence="2">
    <location>
        <begin position="1"/>
        <end position="22"/>
    </location>
</feature>
<proteinExistence type="predicted"/>
<evidence type="ECO:0000256" key="1">
    <source>
        <dbReference type="SAM" id="MobiDB-lite"/>
    </source>
</evidence>
<name>A0A5C8I474_9MICO</name>
<keyword evidence="4" id="KW-1185">Reference proteome</keyword>
<keyword evidence="2" id="KW-0732">Signal</keyword>
<reference evidence="3 4" key="1">
    <citation type="submission" date="2019-08" db="EMBL/GenBank/DDBJ databases">
        <authorList>
            <person name="Dong K."/>
        </authorList>
    </citation>
    <scope>NUCLEOTIDE SEQUENCE [LARGE SCALE GENOMIC DNA]</scope>
    <source>
        <strain evidence="3 4">JCM14558</strain>
    </source>
</reference>
<dbReference type="PROSITE" id="PS51257">
    <property type="entry name" value="PROKAR_LIPOPROTEIN"/>
    <property type="match status" value="1"/>
</dbReference>